<dbReference type="AlphaFoldDB" id="A0A5C7FIZ4"/>
<evidence type="ECO:0000313" key="2">
    <source>
        <dbReference type="EMBL" id="TXF90578.1"/>
    </source>
</evidence>
<keyword evidence="3" id="KW-1185">Reference proteome</keyword>
<dbReference type="Proteomes" id="UP000321907">
    <property type="component" value="Unassembled WGS sequence"/>
</dbReference>
<name>A0A5C7FIZ4_9BACT</name>
<keyword evidence="2" id="KW-0489">Methyltransferase</keyword>
<dbReference type="InterPro" id="IPR013216">
    <property type="entry name" value="Methyltransf_11"/>
</dbReference>
<sequence>MWLRVLVQRLSVPEPPKGNLLSPASSSRRGVPFFYDKSEAEFKADVYERYDELVTRQTALHLADELHQAYPFQPLQNYIRDHLSVGDHLKVADVGCSVGRLIGDIANANTSWDCYGIDLSYQMLRQATDFWVKGASLRPNLIRYGWGTPELAGYELTNLSFALAKGELLPFPDASLDVVINTFLIDRLPTPFAAFAEWARVLKPGGRLITASPLNFLQPEGWRTAHPPVKILSHLQQQGWSIENWTDPLPLEEPMDVRGNSVRWACVAFVADKPS</sequence>
<keyword evidence="2" id="KW-0808">Transferase</keyword>
<protein>
    <submittedName>
        <fullName evidence="2">Class I SAM-dependent methyltransferase</fullName>
    </submittedName>
</protein>
<organism evidence="2 3">
    <name type="scientific">Neolewinella aurantiaca</name>
    <dbReference type="NCBI Taxonomy" id="2602767"/>
    <lineage>
        <taxon>Bacteria</taxon>
        <taxon>Pseudomonadati</taxon>
        <taxon>Bacteroidota</taxon>
        <taxon>Saprospiria</taxon>
        <taxon>Saprospirales</taxon>
        <taxon>Lewinellaceae</taxon>
        <taxon>Neolewinella</taxon>
    </lineage>
</organism>
<reference evidence="2 3" key="1">
    <citation type="submission" date="2019-08" db="EMBL/GenBank/DDBJ databases">
        <title>Lewinella sp. strain SSH13 Genome sequencing and assembly.</title>
        <authorList>
            <person name="Kim I."/>
        </authorList>
    </citation>
    <scope>NUCLEOTIDE SEQUENCE [LARGE SCALE GENOMIC DNA]</scope>
    <source>
        <strain evidence="2 3">SSH13</strain>
    </source>
</reference>
<comment type="caution">
    <text evidence="2">The sequence shown here is derived from an EMBL/GenBank/DDBJ whole genome shotgun (WGS) entry which is preliminary data.</text>
</comment>
<dbReference type="InterPro" id="IPR029063">
    <property type="entry name" value="SAM-dependent_MTases_sf"/>
</dbReference>
<dbReference type="GO" id="GO:0032259">
    <property type="term" value="P:methylation"/>
    <property type="evidence" value="ECO:0007669"/>
    <property type="project" value="UniProtKB-KW"/>
</dbReference>
<proteinExistence type="predicted"/>
<dbReference type="Pfam" id="PF08241">
    <property type="entry name" value="Methyltransf_11"/>
    <property type="match status" value="1"/>
</dbReference>
<dbReference type="GO" id="GO:0008757">
    <property type="term" value="F:S-adenosylmethionine-dependent methyltransferase activity"/>
    <property type="evidence" value="ECO:0007669"/>
    <property type="project" value="InterPro"/>
</dbReference>
<gene>
    <name evidence="2" type="ORF">FUA23_05635</name>
</gene>
<dbReference type="OrthoDB" id="1524727at2"/>
<evidence type="ECO:0000313" key="3">
    <source>
        <dbReference type="Proteomes" id="UP000321907"/>
    </source>
</evidence>
<feature type="domain" description="Methyltransferase type 11" evidence="1">
    <location>
        <begin position="93"/>
        <end position="209"/>
    </location>
</feature>
<dbReference type="PANTHER" id="PTHR43591">
    <property type="entry name" value="METHYLTRANSFERASE"/>
    <property type="match status" value="1"/>
</dbReference>
<dbReference type="EMBL" id="VOXD01000006">
    <property type="protein sequence ID" value="TXF90578.1"/>
    <property type="molecule type" value="Genomic_DNA"/>
</dbReference>
<dbReference type="SUPFAM" id="SSF53335">
    <property type="entry name" value="S-adenosyl-L-methionine-dependent methyltransferases"/>
    <property type="match status" value="1"/>
</dbReference>
<dbReference type="CDD" id="cd02440">
    <property type="entry name" value="AdoMet_MTases"/>
    <property type="match status" value="1"/>
</dbReference>
<dbReference type="Gene3D" id="3.40.50.150">
    <property type="entry name" value="Vaccinia Virus protein VP39"/>
    <property type="match status" value="1"/>
</dbReference>
<accession>A0A5C7FIZ4</accession>
<evidence type="ECO:0000259" key="1">
    <source>
        <dbReference type="Pfam" id="PF08241"/>
    </source>
</evidence>